<dbReference type="PANTHER" id="PTHR45641:SF19">
    <property type="entry name" value="NEPHROCYSTIN-3"/>
    <property type="match status" value="1"/>
</dbReference>
<gene>
    <name evidence="3" type="ORF">HHU12_08035</name>
</gene>
<proteinExistence type="predicted"/>
<evidence type="ECO:0000256" key="2">
    <source>
        <dbReference type="ARBA" id="ARBA00022803"/>
    </source>
</evidence>
<comment type="caution">
    <text evidence="3">The sequence shown here is derived from an EMBL/GenBank/DDBJ whole genome shotgun (WGS) entry which is preliminary data.</text>
</comment>
<dbReference type="Gene3D" id="1.25.40.10">
    <property type="entry name" value="Tetratricopeptide repeat domain"/>
    <property type="match status" value="4"/>
</dbReference>
<dbReference type="PANTHER" id="PTHR45641">
    <property type="entry name" value="TETRATRICOPEPTIDE REPEAT PROTEIN (AFU_ORTHOLOGUE AFUA_6G03870)"/>
    <property type="match status" value="1"/>
</dbReference>
<reference evidence="3 4" key="1">
    <citation type="submission" date="2020-04" db="EMBL/GenBank/DDBJ databases">
        <title>Flammeovirga sp. SR4, a novel species isolated from seawater.</title>
        <authorList>
            <person name="Wang X."/>
        </authorList>
    </citation>
    <scope>NUCLEOTIDE SEQUENCE [LARGE SCALE GENOMIC DNA]</scope>
    <source>
        <strain evidence="3 4">ATCC 23126</strain>
    </source>
</reference>
<dbReference type="EMBL" id="JABANE010000016">
    <property type="protein sequence ID" value="NME67909.1"/>
    <property type="molecule type" value="Genomic_DNA"/>
</dbReference>
<evidence type="ECO:0000313" key="3">
    <source>
        <dbReference type="EMBL" id="NME67909.1"/>
    </source>
</evidence>
<dbReference type="SMART" id="SM00028">
    <property type="entry name" value="TPR"/>
    <property type="match status" value="9"/>
</dbReference>
<accession>A0A7X9RTT6</accession>
<dbReference type="SUPFAM" id="SSF48452">
    <property type="entry name" value="TPR-like"/>
    <property type="match status" value="3"/>
</dbReference>
<dbReference type="InterPro" id="IPR019734">
    <property type="entry name" value="TPR_rpt"/>
</dbReference>
<dbReference type="AlphaFoldDB" id="A0A7X9RTT6"/>
<evidence type="ECO:0000256" key="1">
    <source>
        <dbReference type="ARBA" id="ARBA00022737"/>
    </source>
</evidence>
<organism evidence="3 4">
    <name type="scientific">Flammeovirga aprica JL-4</name>
    <dbReference type="NCBI Taxonomy" id="694437"/>
    <lineage>
        <taxon>Bacteria</taxon>
        <taxon>Pseudomonadati</taxon>
        <taxon>Bacteroidota</taxon>
        <taxon>Cytophagia</taxon>
        <taxon>Cytophagales</taxon>
        <taxon>Flammeovirgaceae</taxon>
        <taxon>Flammeovirga</taxon>
    </lineage>
</organism>
<dbReference type="InterPro" id="IPR011990">
    <property type="entry name" value="TPR-like_helical_dom_sf"/>
</dbReference>
<keyword evidence="4" id="KW-1185">Reference proteome</keyword>
<dbReference type="Proteomes" id="UP000576082">
    <property type="component" value="Unassembled WGS sequence"/>
</dbReference>
<sequence length="557" mass="64903">MEKDTLTIKEHEVSEIQAELDSLLRNNYHLEATALADSILVLAKETYSNTDLRIVLIHKRIAEKFADNGYSNIASQYIQRALAILRSNPTPDYAFIGDMYIYLAQIFRHHQLSNIAINYYEQALEAYEQAEGREHYFRLVTVYMTLGTFHYEIENFGTASSYYTKASNLISKMDTQYRADMVEILNRIAKAQTRTGAYKLAIQNLNQSIQIAKKVFGKNSIELANQYESLAEVYLQRGDSQEANTSAEKVVKILVGNIGTAERRQTYERKIADTFFYKREYELAHQWYQKLYADALIANQDLNDFTQLSDWYIQVAGKFERVKEDAIALKIYQELLQQNQERFGENNLKAAEMMHFISKCYVRLNDFQQAEDYTNKAYAIEWEIGSEKDSTQLAIQNIDMAGLLLMKGDTVEAVKLYQNVEKLEENRESRWKAIAYNNLSMINFHQQKFNEAYYYSELLLGYYKENYGRDYIKTIGCYLLMGNIIYAQGEKEKAVENYYSKPIRLAAQLFRKPNEVSFQASRNLSDYYKNLKKEDLSQRYAAYAREIQVVISSENTN</sequence>
<evidence type="ECO:0000313" key="4">
    <source>
        <dbReference type="Proteomes" id="UP000576082"/>
    </source>
</evidence>
<dbReference type="RefSeq" id="WP_169656228.1">
    <property type="nucleotide sequence ID" value="NZ_JABANE010000016.1"/>
</dbReference>
<dbReference type="Pfam" id="PF13424">
    <property type="entry name" value="TPR_12"/>
    <property type="match status" value="2"/>
</dbReference>
<protein>
    <submittedName>
        <fullName evidence="3">Tetratricopeptide repeat protein</fullName>
    </submittedName>
</protein>
<name>A0A7X9RTT6_9BACT</name>
<keyword evidence="1" id="KW-0677">Repeat</keyword>
<keyword evidence="2" id="KW-0802">TPR repeat</keyword>